<evidence type="ECO:0000313" key="1">
    <source>
        <dbReference type="EMBL" id="OGG42824.1"/>
    </source>
</evidence>
<proteinExistence type="predicted"/>
<gene>
    <name evidence="1" type="ORF">A3G50_02925</name>
</gene>
<organism evidence="1 2">
    <name type="scientific">Candidatus Jorgensenbacteria bacterium RIFCSPLOWO2_12_FULL_42_11</name>
    <dbReference type="NCBI Taxonomy" id="1798473"/>
    <lineage>
        <taxon>Bacteria</taxon>
        <taxon>Candidatus Joergenseniibacteriota</taxon>
    </lineage>
</organism>
<protein>
    <submittedName>
        <fullName evidence="1">Uncharacterized protein</fullName>
    </submittedName>
</protein>
<dbReference type="AlphaFoldDB" id="A0A1F6C0T8"/>
<comment type="caution">
    <text evidence="1">The sequence shown here is derived from an EMBL/GenBank/DDBJ whole genome shotgun (WGS) entry which is preliminary data.</text>
</comment>
<reference evidence="1 2" key="1">
    <citation type="journal article" date="2016" name="Nat. Commun.">
        <title>Thousands of microbial genomes shed light on interconnected biogeochemical processes in an aquifer system.</title>
        <authorList>
            <person name="Anantharaman K."/>
            <person name="Brown C.T."/>
            <person name="Hug L.A."/>
            <person name="Sharon I."/>
            <person name="Castelle C.J."/>
            <person name="Probst A.J."/>
            <person name="Thomas B.C."/>
            <person name="Singh A."/>
            <person name="Wilkins M.J."/>
            <person name="Karaoz U."/>
            <person name="Brodie E.L."/>
            <person name="Williams K.H."/>
            <person name="Hubbard S.S."/>
            <person name="Banfield J.F."/>
        </authorList>
    </citation>
    <scope>NUCLEOTIDE SEQUENCE [LARGE SCALE GENOMIC DNA]</scope>
</reference>
<accession>A0A1F6C0T8</accession>
<evidence type="ECO:0000313" key="2">
    <source>
        <dbReference type="Proteomes" id="UP000176633"/>
    </source>
</evidence>
<dbReference type="Proteomes" id="UP000176633">
    <property type="component" value="Unassembled WGS sequence"/>
</dbReference>
<sequence length="63" mass="7353">MIFVPCFFILFILNYQTSVLRITGKKIFFNPLTSLRSRAEGRERRGCASVWVSEKSFCLLFTI</sequence>
<dbReference type="EMBL" id="MFKM01000037">
    <property type="protein sequence ID" value="OGG42824.1"/>
    <property type="molecule type" value="Genomic_DNA"/>
</dbReference>
<name>A0A1F6C0T8_9BACT</name>